<dbReference type="InterPro" id="IPR019734">
    <property type="entry name" value="TPR_rpt"/>
</dbReference>
<name>A0A931HBZ7_9SPHN</name>
<sequence length="193" mass="20813">MQADLSKGFDQLRRGRQEAALKSFNKVIRAADASLAGDSRPRRCLADDEVLSGEPGLAGVDGALCEAHFGRGYALIDLGRGDLAEVDLRAATEMAPQNAHFANEYAELFKSRRDWKSAYALFEKAWTVADHTPGSPDADLAARALRGMGYAKAHMGDYAAGEELLERSLAFEPDSKAAKVQMAQIAKLRAIGS</sequence>
<dbReference type="Proteomes" id="UP000617634">
    <property type="component" value="Unassembled WGS sequence"/>
</dbReference>
<keyword evidence="1" id="KW-0802">TPR repeat</keyword>
<feature type="repeat" description="TPR" evidence="1">
    <location>
        <begin position="142"/>
        <end position="175"/>
    </location>
</feature>
<dbReference type="Pfam" id="PF13181">
    <property type="entry name" value="TPR_8"/>
    <property type="match status" value="1"/>
</dbReference>
<dbReference type="AlphaFoldDB" id="A0A931HBZ7"/>
<dbReference type="InterPro" id="IPR011990">
    <property type="entry name" value="TPR-like_helical_dom_sf"/>
</dbReference>
<dbReference type="PROSITE" id="PS50005">
    <property type="entry name" value="TPR"/>
    <property type="match status" value="1"/>
</dbReference>
<evidence type="ECO:0000313" key="2">
    <source>
        <dbReference type="EMBL" id="MBH0112664.1"/>
    </source>
</evidence>
<protein>
    <submittedName>
        <fullName evidence="2">Diguanylate cyclase</fullName>
    </submittedName>
</protein>
<keyword evidence="3" id="KW-1185">Reference proteome</keyword>
<dbReference type="SUPFAM" id="SSF48452">
    <property type="entry name" value="TPR-like"/>
    <property type="match status" value="1"/>
</dbReference>
<evidence type="ECO:0000256" key="1">
    <source>
        <dbReference type="PROSITE-ProRule" id="PRU00339"/>
    </source>
</evidence>
<dbReference type="EMBL" id="JADZGI010000001">
    <property type="protein sequence ID" value="MBH0112664.1"/>
    <property type="molecule type" value="Genomic_DNA"/>
</dbReference>
<reference evidence="2" key="1">
    <citation type="submission" date="2020-11" db="EMBL/GenBank/DDBJ databases">
        <title>Novosphingobium aureum sp. nov., a marine bacterium isolated from sediment of a salt flat.</title>
        <authorList>
            <person name="Yoo Y."/>
            <person name="Kim J.-J."/>
        </authorList>
    </citation>
    <scope>NUCLEOTIDE SEQUENCE</scope>
    <source>
        <strain evidence="2">YJ-S2-02</strain>
    </source>
</reference>
<dbReference type="Gene3D" id="1.25.40.10">
    <property type="entry name" value="Tetratricopeptide repeat domain"/>
    <property type="match status" value="1"/>
</dbReference>
<comment type="caution">
    <text evidence="2">The sequence shown here is derived from an EMBL/GenBank/DDBJ whole genome shotgun (WGS) entry which is preliminary data.</text>
</comment>
<evidence type="ECO:0000313" key="3">
    <source>
        <dbReference type="Proteomes" id="UP000617634"/>
    </source>
</evidence>
<organism evidence="2 3">
    <name type="scientific">Novosphingobium aureum</name>
    <dbReference type="NCBI Taxonomy" id="2792964"/>
    <lineage>
        <taxon>Bacteria</taxon>
        <taxon>Pseudomonadati</taxon>
        <taxon>Pseudomonadota</taxon>
        <taxon>Alphaproteobacteria</taxon>
        <taxon>Sphingomonadales</taxon>
        <taxon>Sphingomonadaceae</taxon>
        <taxon>Novosphingobium</taxon>
    </lineage>
</organism>
<proteinExistence type="predicted"/>
<accession>A0A931HBZ7</accession>
<gene>
    <name evidence="2" type="ORF">I5E68_06825</name>
</gene>
<dbReference type="SMART" id="SM00028">
    <property type="entry name" value="TPR"/>
    <property type="match status" value="2"/>
</dbReference>